<dbReference type="EMBL" id="JACCCU010000002">
    <property type="protein sequence ID" value="NYF91525.1"/>
    <property type="molecule type" value="Genomic_DNA"/>
</dbReference>
<dbReference type="SUPFAM" id="SSF54427">
    <property type="entry name" value="NTF2-like"/>
    <property type="match status" value="1"/>
</dbReference>
<reference evidence="2 3" key="1">
    <citation type="submission" date="2020-07" db="EMBL/GenBank/DDBJ databases">
        <title>Genomic Encyclopedia of Type Strains, Phase IV (KMG-V): Genome sequencing to study the core and pangenomes of soil and plant-associated prokaryotes.</title>
        <authorList>
            <person name="Whitman W."/>
        </authorList>
    </citation>
    <scope>NUCLEOTIDE SEQUENCE [LARGE SCALE GENOMIC DNA]</scope>
    <source>
        <strain evidence="2 3">M8UP22</strain>
    </source>
</reference>
<proteinExistence type="predicted"/>
<dbReference type="Proteomes" id="UP000564385">
    <property type="component" value="Unassembled WGS sequence"/>
</dbReference>
<evidence type="ECO:0000313" key="3">
    <source>
        <dbReference type="Proteomes" id="UP000564385"/>
    </source>
</evidence>
<dbReference type="GO" id="GO:0016853">
    <property type="term" value="F:isomerase activity"/>
    <property type="evidence" value="ECO:0007669"/>
    <property type="project" value="UniProtKB-KW"/>
</dbReference>
<dbReference type="InterPro" id="IPR027843">
    <property type="entry name" value="DUF4440"/>
</dbReference>
<dbReference type="Gene3D" id="3.10.450.50">
    <property type="match status" value="1"/>
</dbReference>
<evidence type="ECO:0000259" key="1">
    <source>
        <dbReference type="Pfam" id="PF14534"/>
    </source>
</evidence>
<dbReference type="AlphaFoldDB" id="A0A852VN89"/>
<comment type="caution">
    <text evidence="2">The sequence shown here is derived from an EMBL/GenBank/DDBJ whole genome shotgun (WGS) entry which is preliminary data.</text>
</comment>
<dbReference type="InterPro" id="IPR032710">
    <property type="entry name" value="NTF2-like_dom_sf"/>
</dbReference>
<evidence type="ECO:0000313" key="2">
    <source>
        <dbReference type="EMBL" id="NYF91525.1"/>
    </source>
</evidence>
<name>A0A852VN89_9BACT</name>
<gene>
    <name evidence="2" type="ORF">HDF08_003627</name>
</gene>
<organism evidence="2 3">
    <name type="scientific">Tunturiibacter lichenicola</name>
    <dbReference type="NCBI Taxonomy" id="2051959"/>
    <lineage>
        <taxon>Bacteria</taxon>
        <taxon>Pseudomonadati</taxon>
        <taxon>Acidobacteriota</taxon>
        <taxon>Terriglobia</taxon>
        <taxon>Terriglobales</taxon>
        <taxon>Acidobacteriaceae</taxon>
        <taxon>Tunturiibacter</taxon>
    </lineage>
</organism>
<dbReference type="Pfam" id="PF14534">
    <property type="entry name" value="DUF4440"/>
    <property type="match status" value="1"/>
</dbReference>
<feature type="domain" description="DUF4440" evidence="1">
    <location>
        <begin position="38"/>
        <end position="146"/>
    </location>
</feature>
<sequence>MKHLAWTALMLTGYATAEWKAANEQVTAAAKEPQIAAVLEAVNALDAALVKDNHAAFAAGLAKDLVVNNPQNGISISGATGRRNTAGLISYSSYIRSVEYAGMHGDMVLLMGDERVMPKGDSTLSGKEVRRRFTDLWKMEDGRWVLTVRQSTIVAP</sequence>
<protein>
    <submittedName>
        <fullName evidence="2">Ketosteroid isomerase-like protein</fullName>
    </submittedName>
</protein>
<accession>A0A852VN89</accession>